<dbReference type="SUPFAM" id="SSF47240">
    <property type="entry name" value="Ferritin-like"/>
    <property type="match status" value="1"/>
</dbReference>
<accession>A0AAX3EED8</accession>
<gene>
    <name evidence="2" type="ORF">NL394_15050</name>
</gene>
<proteinExistence type="predicted"/>
<feature type="domain" description="Ferritin-like" evidence="1">
    <location>
        <begin position="16"/>
        <end position="190"/>
    </location>
</feature>
<dbReference type="Pfam" id="PF13794">
    <property type="entry name" value="MiaE_2"/>
    <property type="match status" value="1"/>
</dbReference>
<evidence type="ECO:0000313" key="3">
    <source>
        <dbReference type="Proteomes" id="UP001163293"/>
    </source>
</evidence>
<dbReference type="Gene3D" id="1.20.1260.10">
    <property type="match status" value="1"/>
</dbReference>
<dbReference type="InterPro" id="IPR059125">
    <property type="entry name" value="Ferritin_actino"/>
</dbReference>
<protein>
    <submittedName>
        <fullName evidence="2">Ferritin-like domain-containing protein</fullName>
    </submittedName>
</protein>
<evidence type="ECO:0000313" key="2">
    <source>
        <dbReference type="EMBL" id="UYV96370.1"/>
    </source>
</evidence>
<dbReference type="AlphaFoldDB" id="A0AAX3EED8"/>
<dbReference type="InterPro" id="IPR009078">
    <property type="entry name" value="Ferritin-like_SF"/>
</dbReference>
<sequence length="221" mass="24222">MGTSTPGGIPADVLPAELLGAMAYGELSAFGRLSADSRFAPTLRDRATFAKIAVGAFGNYALISGRLTEMGRDPEDAMLRFQPSFDHFHERTPPGDWYESVLKAYIIDTVSSDFYRTVSAFLDAGTQQFVRKVASADQATEALRILLMRALRDDPRLASRLALWGRRLVGEALTQVQRVALEHPDLRAVLHDGQAKAEVRRLTAELADHHGRRMTGLGLAA</sequence>
<dbReference type="RefSeq" id="WP_069695190.1">
    <property type="nucleotide sequence ID" value="NZ_CP043010.1"/>
</dbReference>
<dbReference type="InterPro" id="IPR012347">
    <property type="entry name" value="Ferritin-like"/>
</dbReference>
<dbReference type="Proteomes" id="UP001163293">
    <property type="component" value="Chromosome"/>
</dbReference>
<reference evidence="2" key="1">
    <citation type="submission" date="2022-07" db="EMBL/GenBank/DDBJ databases">
        <authorList>
            <person name="Wu T."/>
        </authorList>
    </citation>
    <scope>NUCLEOTIDE SEQUENCE</scope>
    <source>
        <strain evidence="2">SD-1</strain>
    </source>
</reference>
<dbReference type="EMBL" id="CP101185">
    <property type="protein sequence ID" value="UYV96370.1"/>
    <property type="molecule type" value="Genomic_DNA"/>
</dbReference>
<name>A0AAX3EED8_PAEUR</name>
<keyword evidence="3" id="KW-1185">Reference proteome</keyword>
<organism evidence="2 3">
    <name type="scientific">Paenarthrobacter ureafaciens</name>
    <dbReference type="NCBI Taxonomy" id="37931"/>
    <lineage>
        <taxon>Bacteria</taxon>
        <taxon>Bacillati</taxon>
        <taxon>Actinomycetota</taxon>
        <taxon>Actinomycetes</taxon>
        <taxon>Micrococcales</taxon>
        <taxon>Micrococcaceae</taxon>
        <taxon>Paenarthrobacter</taxon>
    </lineage>
</organism>
<evidence type="ECO:0000259" key="1">
    <source>
        <dbReference type="Pfam" id="PF13794"/>
    </source>
</evidence>